<evidence type="ECO:0000256" key="12">
    <source>
        <dbReference type="RuleBase" id="RU004426"/>
    </source>
</evidence>
<dbReference type="SUPFAM" id="SSF46626">
    <property type="entry name" value="Cytochrome c"/>
    <property type="match status" value="1"/>
</dbReference>
<evidence type="ECO:0000313" key="18">
    <source>
        <dbReference type="Proteomes" id="UP000585614"/>
    </source>
</evidence>
<evidence type="ECO:0000256" key="10">
    <source>
        <dbReference type="ARBA" id="ARBA00025038"/>
    </source>
</evidence>
<organism evidence="16 17">
    <name type="scientific">Rhinolophus ferrumequinum</name>
    <name type="common">Greater horseshoe bat</name>
    <dbReference type="NCBI Taxonomy" id="59479"/>
    <lineage>
        <taxon>Eukaryota</taxon>
        <taxon>Metazoa</taxon>
        <taxon>Chordata</taxon>
        <taxon>Craniata</taxon>
        <taxon>Vertebrata</taxon>
        <taxon>Euteleostomi</taxon>
        <taxon>Mammalia</taxon>
        <taxon>Eutheria</taxon>
        <taxon>Laurasiatheria</taxon>
        <taxon>Chiroptera</taxon>
        <taxon>Yinpterochiroptera</taxon>
        <taxon>Rhinolophoidea</taxon>
        <taxon>Rhinolophidae</taxon>
        <taxon>Rhinolophinae</taxon>
        <taxon>Rhinolophus</taxon>
    </lineage>
</organism>
<keyword evidence="7 11" id="KW-0479">Metal-binding</keyword>
<keyword evidence="8 13" id="KW-0249">Electron transport</keyword>
<dbReference type="PROSITE" id="PS51007">
    <property type="entry name" value="CYTC"/>
    <property type="match status" value="1"/>
</dbReference>
<dbReference type="InterPro" id="IPR036909">
    <property type="entry name" value="Cyt_c-like_dom_sf"/>
</dbReference>
<dbReference type="GO" id="GO:0006915">
    <property type="term" value="P:apoptotic process"/>
    <property type="evidence" value="ECO:0007669"/>
    <property type="project" value="UniProtKB-KW"/>
</dbReference>
<keyword evidence="13" id="KW-0496">Mitochondrion</keyword>
<dbReference type="PRINTS" id="PR00604">
    <property type="entry name" value="CYTCHRMECIAB"/>
</dbReference>
<keyword evidence="13" id="KW-0679">Respiratory chain</keyword>
<reference evidence="16" key="5">
    <citation type="submission" date="2025-05" db="UniProtKB">
        <authorList>
            <consortium name="Ensembl"/>
        </authorList>
    </citation>
    <scope>IDENTIFICATION</scope>
</reference>
<evidence type="ECO:0000313" key="15">
    <source>
        <dbReference type="EMBL" id="KAF6361963.1"/>
    </source>
</evidence>
<keyword evidence="9 11" id="KW-0408">Iron</keyword>
<dbReference type="Proteomes" id="UP000472240">
    <property type="component" value="Chromosome 8"/>
</dbReference>
<gene>
    <name evidence="16" type="primary">LOC117025500</name>
    <name evidence="15" type="ORF">mRhiFer1_012728</name>
</gene>
<dbReference type="FunFam" id="1.10.760.10:FF:000001">
    <property type="entry name" value="Cytochrome c iso-1"/>
    <property type="match status" value="1"/>
</dbReference>
<dbReference type="GO" id="GO:0020037">
    <property type="term" value="F:heme binding"/>
    <property type="evidence" value="ECO:0007669"/>
    <property type="project" value="Ensembl"/>
</dbReference>
<keyword evidence="6" id="KW-0053">Apoptosis</keyword>
<dbReference type="GeneID" id="117025500"/>
<evidence type="ECO:0000256" key="3">
    <source>
        <dbReference type="ARBA" id="ARBA00006488"/>
    </source>
</evidence>
<dbReference type="EMBL" id="JACAGC010000006">
    <property type="protein sequence ID" value="KAF6361963.1"/>
    <property type="molecule type" value="Genomic_DNA"/>
</dbReference>
<dbReference type="RefSeq" id="XP_032967306.1">
    <property type="nucleotide sequence ID" value="XM_033111415.1"/>
</dbReference>
<dbReference type="GeneTree" id="ENSGT00940000157883"/>
<keyword evidence="17" id="KW-1185">Reference proteome</keyword>
<dbReference type="OrthoDB" id="449280at2759"/>
<comment type="function">
    <text evidence="10">Plays a role in apoptosis. Suppression of the anti-apoptotic members or activation of the pro-apoptotic members of the Bcl-2 family leads to altered mitochondrial membrane permeability resulting in release of cytochrome c into the cytosol. Binding of cytochrome c to Apaf-1 triggers the activation of caspase-9, which then accelerates apoptosis by activating other caspases.</text>
</comment>
<evidence type="ECO:0000256" key="2">
    <source>
        <dbReference type="ARBA" id="ARBA00004569"/>
    </source>
</evidence>
<dbReference type="InterPro" id="IPR002327">
    <property type="entry name" value="Cyt_c_1A/1B"/>
</dbReference>
<dbReference type="GO" id="GO:0005758">
    <property type="term" value="C:mitochondrial intermembrane space"/>
    <property type="evidence" value="ECO:0007669"/>
    <property type="project" value="UniProtKB-SubCell"/>
</dbReference>
<reference evidence="16 17" key="2">
    <citation type="journal article" date="2018" name="Annu Rev Anim Biosci">
        <title>Bat Biology, Genomes, and the Bat1K Project: To Generate Chromosome-Level Genomes for All Living Bat Species.</title>
        <authorList>
            <person name="Teeling E.C."/>
            <person name="Vernes S.C."/>
            <person name="Davalos L.M."/>
            <person name="Ray D.A."/>
            <person name="Gilbert M.T.P."/>
            <person name="Myers E."/>
        </authorList>
    </citation>
    <scope>NUCLEOTIDE SEQUENCE</scope>
</reference>
<dbReference type="Proteomes" id="UP000585614">
    <property type="component" value="Unassembled WGS sequence"/>
</dbReference>
<dbReference type="PANTHER" id="PTHR11961">
    <property type="entry name" value="CYTOCHROME C"/>
    <property type="match status" value="1"/>
</dbReference>
<dbReference type="GO" id="GO:0046872">
    <property type="term" value="F:metal ion binding"/>
    <property type="evidence" value="ECO:0007669"/>
    <property type="project" value="UniProtKB-KW"/>
</dbReference>
<accession>A0A671GBG8</accession>
<evidence type="ECO:0000256" key="6">
    <source>
        <dbReference type="ARBA" id="ARBA00022703"/>
    </source>
</evidence>
<evidence type="ECO:0000256" key="9">
    <source>
        <dbReference type="ARBA" id="ARBA00023004"/>
    </source>
</evidence>
<dbReference type="OMA" id="NKGVIWG"/>
<dbReference type="Gene3D" id="1.10.760.10">
    <property type="entry name" value="Cytochrome c-like domain"/>
    <property type="match status" value="1"/>
</dbReference>
<comment type="subcellular location">
    <subcellularLocation>
        <location evidence="2">Mitochondrion intermembrane space</location>
    </subcellularLocation>
</comment>
<dbReference type="GO" id="GO:0042743">
    <property type="term" value="P:hydrogen peroxide metabolic process"/>
    <property type="evidence" value="ECO:0007669"/>
    <property type="project" value="Ensembl"/>
</dbReference>
<dbReference type="KEGG" id="rfq:117025500"/>
<dbReference type="AlphaFoldDB" id="A0A671GBG8"/>
<keyword evidence="5 11" id="KW-0349">Heme</keyword>
<reference evidence="15 18" key="4">
    <citation type="journal article" date="2020" name="Nature">
        <title>Six reference-quality genomes reveal evolution of bat adaptations.</title>
        <authorList>
            <person name="Jebb D."/>
            <person name="Huang Z."/>
            <person name="Pippel M."/>
            <person name="Hughes G.M."/>
            <person name="Lavrichenko K."/>
            <person name="Devanna P."/>
            <person name="Winkler S."/>
            <person name="Jermiin L.S."/>
            <person name="Skirmuntt E.C."/>
            <person name="Katzourakis A."/>
            <person name="Burkitt-Gray L."/>
            <person name="Ray D.A."/>
            <person name="Sullivan K.A.M."/>
            <person name="Roscito J.G."/>
            <person name="Kirilenko B.M."/>
            <person name="Davalos L.M."/>
            <person name="Corthals A.P."/>
            <person name="Power M.L."/>
            <person name="Jones G."/>
            <person name="Ransome R.D."/>
            <person name="Dechmann D.K.N."/>
            <person name="Locatelli A.G."/>
            <person name="Puechmaille S.J."/>
            <person name="Fedrigo O."/>
            <person name="Jarvis E.D."/>
            <person name="Hiller M."/>
            <person name="Vernes S.C."/>
            <person name="Myers E.W."/>
            <person name="Teeling E.C."/>
        </authorList>
    </citation>
    <scope>NUCLEOTIDE SEQUENCE [LARGE SCALE GENOMIC DNA]</scope>
    <source>
        <strain evidence="15">MRhiFer1</strain>
        <tissue evidence="15">Lung</tissue>
    </source>
</reference>
<protein>
    <submittedName>
        <fullName evidence="15">Phosphodiesterase 11A</fullName>
    </submittedName>
</protein>
<evidence type="ECO:0000256" key="7">
    <source>
        <dbReference type="ARBA" id="ARBA00022723"/>
    </source>
</evidence>
<evidence type="ECO:0000256" key="1">
    <source>
        <dbReference type="ARBA" id="ARBA00002555"/>
    </source>
</evidence>
<feature type="domain" description="Cytochrome c" evidence="14">
    <location>
        <begin position="2"/>
        <end position="103"/>
    </location>
</feature>
<comment type="function">
    <text evidence="1 13">Electron carrier protein. The oxidized form of the cytochrome c heme group can accept an electron from the heme group of the cytochrome c1 subunit of cytochrome reductase. Cytochrome c then transfers this electron to the cytochrome oxidase complex, the final protein carrier in the mitochondrial electron-transport chain.</text>
</comment>
<evidence type="ECO:0000256" key="11">
    <source>
        <dbReference type="PROSITE-ProRule" id="PRU00433"/>
    </source>
</evidence>
<dbReference type="GO" id="GO:2001244">
    <property type="term" value="P:positive regulation of intrinsic apoptotic signaling pathway"/>
    <property type="evidence" value="ECO:0007669"/>
    <property type="project" value="Ensembl"/>
</dbReference>
<evidence type="ECO:0000256" key="5">
    <source>
        <dbReference type="ARBA" id="ARBA00022617"/>
    </source>
</evidence>
<dbReference type="Ensembl" id="ENSRFET00010036502.1">
    <property type="protein sequence ID" value="ENSRFEP00010033700.1"/>
    <property type="gene ID" value="ENSRFEG00010022153.1"/>
</dbReference>
<name>A0A671GBG8_RHIFE</name>
<reference evidence="16 17" key="1">
    <citation type="journal article" date="2015" name="Annu Rev Anim Biosci">
        <title>The Genome 10K Project: a way forward.</title>
        <authorList>
            <person name="Koepfli K.P."/>
            <person name="Paten B."/>
            <person name="O'Brien S.J."/>
            <person name="Koepfli K.P."/>
            <person name="Paten B."/>
            <person name="Antunes A."/>
            <person name="Belov K."/>
            <person name="Bustamante C."/>
            <person name="Castoe T.A."/>
            <person name="Clawson H."/>
            <person name="Crawford A.J."/>
            <person name="Diekhans M."/>
            <person name="Distel D."/>
            <person name="Durbin R."/>
            <person name="Earl D."/>
            <person name="Fujita M.K."/>
            <person name="Gamble T."/>
            <person name="Georges A."/>
            <person name="Gemmell N."/>
            <person name="Gilbert M.T."/>
            <person name="Graves J.M."/>
            <person name="Green R.E."/>
            <person name="Hickey G."/>
            <person name="Jarvis E.D."/>
            <person name="Johnson W."/>
            <person name="Komissarov A."/>
            <person name="Korf I."/>
            <person name="Kuhn R."/>
            <person name="Larkin D.M."/>
            <person name="Lewin H."/>
            <person name="Lopez J.V."/>
            <person name="Ma J."/>
            <person name="Marques-Bonet T."/>
            <person name="Miller W."/>
            <person name="Murphy R."/>
            <person name="Pevzner P."/>
            <person name="Shapiro B."/>
            <person name="Steiner C."/>
            <person name="Tamazian G."/>
            <person name="Venkatesh B."/>
            <person name="Wang J."/>
            <person name="Wayne R."/>
            <person name="Wiley E."/>
            <person name="Yang H."/>
            <person name="Zhang G."/>
            <person name="Haussler D."/>
            <person name="Ryder O."/>
            <person name="O'Brien S.J."/>
        </authorList>
    </citation>
    <scope>NUCLEOTIDE SEQUENCE</scope>
</reference>
<evidence type="ECO:0000256" key="8">
    <source>
        <dbReference type="ARBA" id="ARBA00022982"/>
    </source>
</evidence>
<dbReference type="InterPro" id="IPR009056">
    <property type="entry name" value="Cyt_c-like_dom"/>
</dbReference>
<evidence type="ECO:0000256" key="13">
    <source>
        <dbReference type="RuleBase" id="RU004427"/>
    </source>
</evidence>
<evidence type="ECO:0000313" key="16">
    <source>
        <dbReference type="Ensembl" id="ENSRFEP00010033700.1"/>
    </source>
</evidence>
<evidence type="ECO:0000259" key="14">
    <source>
        <dbReference type="PROSITE" id="PS51007"/>
    </source>
</evidence>
<keyword evidence="4 13" id="KW-0813">Transport</keyword>
<comment type="similarity">
    <text evidence="3 12">Belongs to the cytochrome c family.</text>
</comment>
<proteinExistence type="inferred from homology"/>
<evidence type="ECO:0000256" key="4">
    <source>
        <dbReference type="ARBA" id="ARBA00022448"/>
    </source>
</evidence>
<dbReference type="Pfam" id="PF00034">
    <property type="entry name" value="Cytochrom_C"/>
    <property type="match status" value="1"/>
</dbReference>
<sequence length="105" mass="11771">MGDAEAGKNIFAQKCSQCHTVEKGGKHKTGPNLWGIFGRQMGQAPGFSYSNANKNKGIIWGEETLMEYLENPKKYIPGTKMIFAGLKKKIEREDLIQYLKWATSS</sequence>
<comment type="PTM">
    <text evidence="13">Binds 1 heme group per subunit.</text>
</comment>
<reference evidence="16 17" key="3">
    <citation type="submission" date="2018-12" db="EMBL/GenBank/DDBJ databases">
        <title>G10K-VGP greater horseshoe bat female genome, primary haplotype.</title>
        <authorList>
            <person name="Teeling E."/>
            <person name="Myers G."/>
            <person name="Vernes S."/>
            <person name="Pippel M."/>
            <person name="Winkler S."/>
            <person name="Fedrigo O."/>
            <person name="Rhie A."/>
            <person name="Koren S."/>
            <person name="Phillippy A."/>
            <person name="Lewin H."/>
            <person name="Damas J."/>
            <person name="Howe K."/>
            <person name="Mountcastle J."/>
            <person name="Jarvis E.D."/>
        </authorList>
    </citation>
    <scope>NUCLEOTIDE SEQUENCE [LARGE SCALE GENOMIC DNA]</scope>
</reference>
<evidence type="ECO:0000313" key="17">
    <source>
        <dbReference type="Proteomes" id="UP000472240"/>
    </source>
</evidence>
<dbReference type="GO" id="GO:0009055">
    <property type="term" value="F:electron transfer activity"/>
    <property type="evidence" value="ECO:0007669"/>
    <property type="project" value="InterPro"/>
</dbReference>